<protein>
    <submittedName>
        <fullName evidence="2">Uncharacterized protein</fullName>
    </submittedName>
</protein>
<keyword evidence="1" id="KW-0812">Transmembrane</keyword>
<dbReference type="PATRIC" id="fig|1435349.4.peg.1840"/>
<evidence type="ECO:0000256" key="1">
    <source>
        <dbReference type="SAM" id="Phobius"/>
    </source>
</evidence>
<accession>A0A0D7WBF5</accession>
<keyword evidence="1" id="KW-0472">Membrane</keyword>
<evidence type="ECO:0000313" key="3">
    <source>
        <dbReference type="Proteomes" id="UP000032578"/>
    </source>
</evidence>
<keyword evidence="1" id="KW-1133">Transmembrane helix</keyword>
<evidence type="ECO:0000313" key="2">
    <source>
        <dbReference type="EMBL" id="KJD36510.1"/>
    </source>
</evidence>
<proteinExistence type="predicted"/>
<dbReference type="OrthoDB" id="1349101at2"/>
<dbReference type="STRING" id="1435349.PW52_04620"/>
<organism evidence="2 3">
    <name type="scientific">Neotamlana sedimentorum</name>
    <dbReference type="NCBI Taxonomy" id="1435349"/>
    <lineage>
        <taxon>Bacteria</taxon>
        <taxon>Pseudomonadati</taxon>
        <taxon>Bacteroidota</taxon>
        <taxon>Flavobacteriia</taxon>
        <taxon>Flavobacteriales</taxon>
        <taxon>Flavobacteriaceae</taxon>
        <taxon>Neotamlana</taxon>
    </lineage>
</organism>
<sequence>MPTNSFILKLYAISLTFILGYIILSGFTSDVTSNEFKEITVERINVVEPDGTLVMVISNSKKQHPGMFDGEVLEERVRPPGVIFFNEEQDEVGGLIYYGNEKEGAGMALSLDQYKNDQVVQIQYQRNAEGKQQYGLNVWDRSHTYTLPHLITTLDSLKKQGVPRKSIIDTLKRMNGGKPISAQRLFTGKNYDEEVGVFIKDELGNPRIKIFIDKNNEPRFQILNQSGELVKELTSE</sequence>
<dbReference type="EMBL" id="JTDW01000003">
    <property type="protein sequence ID" value="KJD36510.1"/>
    <property type="molecule type" value="Genomic_DNA"/>
</dbReference>
<dbReference type="RefSeq" id="WP_131453972.1">
    <property type="nucleotide sequence ID" value="NZ_JTDW01000003.1"/>
</dbReference>
<keyword evidence="3" id="KW-1185">Reference proteome</keyword>
<comment type="caution">
    <text evidence="2">The sequence shown here is derived from an EMBL/GenBank/DDBJ whole genome shotgun (WGS) entry which is preliminary data.</text>
</comment>
<name>A0A0D7WBF5_9FLAO</name>
<reference evidence="2 3" key="1">
    <citation type="submission" date="2014-11" db="EMBL/GenBank/DDBJ databases">
        <title>Tamlana sedimentorum sp. nov., isolated from shallow sand sediments of the Sea of Japan.</title>
        <authorList>
            <person name="Romanenko L.A."/>
        </authorList>
    </citation>
    <scope>NUCLEOTIDE SEQUENCE [LARGE SCALE GENOMIC DNA]</scope>
    <source>
        <strain evidence="2 3">JCM 19808</strain>
    </source>
</reference>
<gene>
    <name evidence="2" type="ORF">PW52_04620</name>
</gene>
<dbReference type="Proteomes" id="UP000032578">
    <property type="component" value="Unassembled WGS sequence"/>
</dbReference>
<dbReference type="AlphaFoldDB" id="A0A0D7WBF5"/>
<feature type="transmembrane region" description="Helical" evidence="1">
    <location>
        <begin position="6"/>
        <end position="27"/>
    </location>
</feature>